<dbReference type="AlphaFoldDB" id="A0A835CUA0"/>
<feature type="repeat" description="Cys-rich GLG1" evidence="8">
    <location>
        <begin position="764"/>
        <end position="824"/>
    </location>
</feature>
<proteinExistence type="predicted"/>
<feature type="region of interest" description="Disordered" evidence="10">
    <location>
        <begin position="997"/>
        <end position="1021"/>
    </location>
</feature>
<evidence type="ECO:0000256" key="8">
    <source>
        <dbReference type="PROSITE-ProRule" id="PRU00622"/>
    </source>
</evidence>
<evidence type="ECO:0000256" key="5">
    <source>
        <dbReference type="ARBA" id="ARBA00022989"/>
    </source>
</evidence>
<feature type="repeat" description="Cys-rich GLG1" evidence="8">
    <location>
        <begin position="1036"/>
        <end position="1096"/>
    </location>
</feature>
<evidence type="ECO:0000256" key="2">
    <source>
        <dbReference type="ARBA" id="ARBA00022692"/>
    </source>
</evidence>
<name>A0A835CUA0_APHGI</name>
<dbReference type="InterPro" id="IPR017873">
    <property type="entry name" value="Cys-rich_GLG1_repeat_euk"/>
</dbReference>
<keyword evidence="6 11" id="KW-0472">Membrane</keyword>
<gene>
    <name evidence="13" type="ORF">HCN44_001844</name>
</gene>
<sequence length="1173" mass="135662">MAGSRTLLMKILIAILLQLLLLNENIDDAGVFAHVNQLTLNDDKESPKITWLFSNNNDKLRIRRDVVIEIPNDQNENDKNNQAKYIIKNVKCQEIIKRLCGPIDNNNDDLFILECAQTFKPNEVSTIEHDCQHEIWKHMINLTDNETVERLTKKNCGNEIDNLMCKVKNQEPGSYLACIIEKRENVKEQMCSEYIQRLEYVAFGDFKIYTPMVSDCQDDIDKFKCGRIQPHREISQGQMLACLQANVNELDVKCKKRIFKISEIQADNIKLDRQLYIECMQDHIRFCSNIHPGSGQGYKCLMQYKLDRLMTKKCQDQLDRREKLIASDYKVSKGLVKACKEDIKLYHCRRYVSDDKEIRLAQILLCLESASKNGTKLNVECQKEIFDHRKILLEDYRLSPEIVDGCARDIPKFCKGLEVGGLTIHCLMEHTKSRRIKSRITIECQRALEDLVKQTDAGEDWRVDPVLHESCQSVVDTSCKNIRGGNARVILCLMEKIGTDKMVESCETALLQIQYFVARDFKLDPQLYKACKSDAINYCHAKKSWSDDGLQMDPERGPLILPCLYRYFDYQKYNISLKPECHEQIRRVMRQRAISVDLQPEIEDACFKELSTSCYDKVAKGEEILCLQNNIDELNDKCKQAVSNLTEDQGEHVELNPVIMSTCQKVMEKHCDNVLKYNKDNGDMMECLIEHKNQLDSSFEYKCKAAIEHFQLISLKNYHFTYKFKEACQPYANRWCHKATTKSKVIECLSNIIQNDIIQDSSHRILKNCRQQLRAQLYQQRENINFDPILKVSCSQDIRKYCFNIEAGNSQILECLASHKNKLNDMCHKNLFKVRKQEFQDSSTDYLLLNSCKSMIRQYCHDNDEEHDKIKALDCLKKYKDETMFDDKCKSIVIKRMIEQNTDYRFNPALQSSCSKDIANHCKEVLNIEPLDKELEGKVIRCLKIKFRESQLTSRCQKQITTLLRQAALNYHLNPLLVAMCGQEIQTICSSHTGAAAAAADNGDNNNSDGDDDDDDNDPGRVEECLKIQLNNENPEMREECRVEVANLIEETRADIHVDPLLQKACAIDVAKYCSDVPQGSGRHIKCLQNSMNDNKKPLQPDCYKMLSTRIEMFNNVAKLHLPNTMQELYTTVNHSPARRFFMIVGLTMVGLFFIVGLFCGRITRRTVMMKNK</sequence>
<keyword evidence="9" id="KW-0175">Coiled coil</keyword>
<accession>A0A835CUA0</accession>
<evidence type="ECO:0000313" key="13">
    <source>
        <dbReference type="EMBL" id="KAF7996212.1"/>
    </source>
</evidence>
<evidence type="ECO:0000256" key="1">
    <source>
        <dbReference type="ARBA" id="ARBA00004479"/>
    </source>
</evidence>
<feature type="repeat" description="Cys-rich GLG1" evidence="8">
    <location>
        <begin position="884"/>
        <end position="951"/>
    </location>
</feature>
<keyword evidence="5 11" id="KW-1133">Transmembrane helix</keyword>
<evidence type="ECO:0000256" key="11">
    <source>
        <dbReference type="SAM" id="Phobius"/>
    </source>
</evidence>
<feature type="signal peptide" evidence="12">
    <location>
        <begin position="1"/>
        <end position="22"/>
    </location>
</feature>
<evidence type="ECO:0000256" key="10">
    <source>
        <dbReference type="SAM" id="MobiDB-lite"/>
    </source>
</evidence>
<feature type="compositionally biased region" description="Low complexity" evidence="10">
    <location>
        <begin position="997"/>
        <end position="1008"/>
    </location>
</feature>
<dbReference type="PANTHER" id="PTHR11884">
    <property type="entry name" value="SELECTIN LIGAND RELATED"/>
    <property type="match status" value="1"/>
</dbReference>
<evidence type="ECO:0000256" key="7">
    <source>
        <dbReference type="ARBA" id="ARBA00023180"/>
    </source>
</evidence>
<keyword evidence="4" id="KW-0677">Repeat</keyword>
<dbReference type="Proteomes" id="UP000639338">
    <property type="component" value="Unassembled WGS sequence"/>
</dbReference>
<feature type="repeat" description="Cys-rich GLG1" evidence="8">
    <location>
        <begin position="633"/>
        <end position="696"/>
    </location>
</feature>
<evidence type="ECO:0000256" key="9">
    <source>
        <dbReference type="SAM" id="Coils"/>
    </source>
</evidence>
<keyword evidence="2 11" id="KW-0812">Transmembrane</keyword>
<dbReference type="OrthoDB" id="2015434at2759"/>
<evidence type="ECO:0000256" key="4">
    <source>
        <dbReference type="ARBA" id="ARBA00022737"/>
    </source>
</evidence>
<feature type="transmembrane region" description="Helical" evidence="11">
    <location>
        <begin position="1141"/>
        <end position="1161"/>
    </location>
</feature>
<evidence type="ECO:0000256" key="6">
    <source>
        <dbReference type="ARBA" id="ARBA00023136"/>
    </source>
</evidence>
<feature type="chain" id="PRO_5032953797" description="Odorant-binding protein" evidence="12">
    <location>
        <begin position="23"/>
        <end position="1173"/>
    </location>
</feature>
<evidence type="ECO:0000313" key="14">
    <source>
        <dbReference type="Proteomes" id="UP000639338"/>
    </source>
</evidence>
<evidence type="ECO:0008006" key="15">
    <source>
        <dbReference type="Google" id="ProtNLM"/>
    </source>
</evidence>
<keyword evidence="7" id="KW-0325">Glycoprotein</keyword>
<dbReference type="Pfam" id="PF00839">
    <property type="entry name" value="Cys_rich_FGFR"/>
    <property type="match status" value="14"/>
</dbReference>
<comment type="caution">
    <text evidence="13">The sequence shown here is derived from an EMBL/GenBank/DDBJ whole genome shotgun (WGS) entry which is preliminary data.</text>
</comment>
<organism evidence="13 14">
    <name type="scientific">Aphidius gifuensis</name>
    <name type="common">Parasitoid wasp</name>
    <dbReference type="NCBI Taxonomy" id="684658"/>
    <lineage>
        <taxon>Eukaryota</taxon>
        <taxon>Metazoa</taxon>
        <taxon>Ecdysozoa</taxon>
        <taxon>Arthropoda</taxon>
        <taxon>Hexapoda</taxon>
        <taxon>Insecta</taxon>
        <taxon>Pterygota</taxon>
        <taxon>Neoptera</taxon>
        <taxon>Endopterygota</taxon>
        <taxon>Hymenoptera</taxon>
        <taxon>Apocrita</taxon>
        <taxon>Ichneumonoidea</taxon>
        <taxon>Braconidae</taxon>
        <taxon>Aphidiinae</taxon>
        <taxon>Aphidius</taxon>
    </lineage>
</organism>
<feature type="repeat" description="Cys-rich GLG1" evidence="8">
    <location>
        <begin position="249"/>
        <end position="309"/>
    </location>
</feature>
<dbReference type="InterPro" id="IPR001893">
    <property type="entry name" value="Cys-rich_GLG1_repeat"/>
</dbReference>
<dbReference type="InterPro" id="IPR039728">
    <property type="entry name" value="GLG1"/>
</dbReference>
<dbReference type="GO" id="GO:0017134">
    <property type="term" value="F:fibroblast growth factor binding"/>
    <property type="evidence" value="ECO:0007669"/>
    <property type="project" value="TreeGrafter"/>
</dbReference>
<evidence type="ECO:0000256" key="12">
    <source>
        <dbReference type="SAM" id="SignalP"/>
    </source>
</evidence>
<reference evidence="13 14" key="1">
    <citation type="submission" date="2020-08" db="EMBL/GenBank/DDBJ databases">
        <title>Aphidius gifuensis genome sequencing and assembly.</title>
        <authorList>
            <person name="Du Z."/>
        </authorList>
    </citation>
    <scope>NUCLEOTIDE SEQUENCE [LARGE SCALE GENOMIC DNA]</scope>
    <source>
        <strain evidence="13">YNYX2018</strain>
        <tissue evidence="13">Adults</tissue>
    </source>
</reference>
<evidence type="ECO:0000256" key="3">
    <source>
        <dbReference type="ARBA" id="ARBA00022729"/>
    </source>
</evidence>
<dbReference type="GO" id="GO:0000139">
    <property type="term" value="C:Golgi membrane"/>
    <property type="evidence" value="ECO:0007669"/>
    <property type="project" value="InterPro"/>
</dbReference>
<keyword evidence="3 12" id="KW-0732">Signal</keyword>
<feature type="coiled-coil region" evidence="9">
    <location>
        <begin position="624"/>
        <end position="651"/>
    </location>
</feature>
<keyword evidence="14" id="KW-1185">Reference proteome</keyword>
<dbReference type="PROSITE" id="PS51289">
    <property type="entry name" value="GLG1_C_RICH"/>
    <property type="match status" value="7"/>
</dbReference>
<feature type="repeat" description="Cys-rich GLG1" evidence="8">
    <location>
        <begin position="439"/>
        <end position="501"/>
    </location>
</feature>
<dbReference type="PANTHER" id="PTHR11884:SF1">
    <property type="entry name" value="GOLGI APPARATUS PROTEIN 1"/>
    <property type="match status" value="1"/>
</dbReference>
<feature type="repeat" description="Cys-rich GLG1" evidence="8">
    <location>
        <begin position="376"/>
        <end position="435"/>
    </location>
</feature>
<comment type="subcellular location">
    <subcellularLocation>
        <location evidence="1">Membrane</location>
        <topology evidence="1">Single-pass type I membrane protein</topology>
    </subcellularLocation>
</comment>
<dbReference type="EMBL" id="JACMRX010000001">
    <property type="protein sequence ID" value="KAF7996212.1"/>
    <property type="molecule type" value="Genomic_DNA"/>
</dbReference>
<protein>
    <recommendedName>
        <fullName evidence="15">Odorant-binding protein</fullName>
    </recommendedName>
</protein>